<evidence type="ECO:0000256" key="10">
    <source>
        <dbReference type="ARBA" id="ARBA00024947"/>
    </source>
</evidence>
<sequence length="730" mass="80037">GSPSMSMFSTGVLVLTSPLHALPLRIAPVLSSAAQLVERTLYVHLHPGLNLGSAAQARPVCIPAGCDLSGLITRLYSNAAHVCGHLDVRVLLTHVRNHGLGVNPFPRPQALAHRPEVVLTDFALPDPGQPGPARQSLRTYALSCYACTPSLTSVLLDPQLDVAAEDCAGGPAELLETYSDVVVGGTFDRLHGAHKTLLNFSCLLADKRFLIGVSDRELLKGVKVSLRDVKPSLQVEIVPLADPYGPSITDPRLQCIVVSEETRKGGEAVNRKRLENGLPKLVLHEIQLIKDAHHSDTEEEKISSSSLRTRLLGTLLSPPKENPHIPPFPYVIGLTGGSGSGKSSIARRLEGLGAVWIDSDRLGHETYQPGAPAYHRVLQEFGPDIRNEDGTIDRRALGRKVFGNKVQLEGLSAFIIKPLCTFLIAVATGLLLLAGKTVCVVDAAVLLEAGWTDLVHEVWVTIIPEEEAVARIMRRDGASEEDARRRLASQWTNAQQVECANVVLCTLWEPEVTQRQIRMEWKGHLGSCGILASCHAKLPLPSGGVAGSPPCRTFLNLAAPLLARRIEYSESRLLRYTPEQMYNLVARVDQYQQFVPWCKSSKVINRHNGSLRAQLEIGFPPLMERYTSEVMFVPNHQIRAVCTDGSLFSHLETVWRFFPGASSQPDTCNVEFSVLFEFKSLLHSQLATVFFEDVVKQMVSAFEGQAAKLYGPQVAVRDKEEKEGLRRMSV</sequence>
<evidence type="ECO:0000256" key="5">
    <source>
        <dbReference type="ARBA" id="ARBA00022792"/>
    </source>
</evidence>
<evidence type="ECO:0000313" key="14">
    <source>
        <dbReference type="Proteomes" id="UP000736164"/>
    </source>
</evidence>
<dbReference type="CDD" id="cd07813">
    <property type="entry name" value="COQ10p_like"/>
    <property type="match status" value="1"/>
</dbReference>
<evidence type="ECO:0000256" key="3">
    <source>
        <dbReference type="ARBA" id="ARBA00011814"/>
    </source>
</evidence>
<feature type="signal peptide" evidence="11">
    <location>
        <begin position="1"/>
        <end position="21"/>
    </location>
</feature>
<dbReference type="InterPro" id="IPR027417">
    <property type="entry name" value="P-loop_NTPase"/>
</dbReference>
<dbReference type="GO" id="GO:0005524">
    <property type="term" value="F:ATP binding"/>
    <property type="evidence" value="ECO:0007669"/>
    <property type="project" value="UniProtKB-KW"/>
</dbReference>
<organism evidence="13 14">
    <name type="scientific">Atractosteus spatula</name>
    <name type="common">Alligator gar</name>
    <name type="synonym">Lepisosteus spatula</name>
    <dbReference type="NCBI Taxonomy" id="7917"/>
    <lineage>
        <taxon>Eukaryota</taxon>
        <taxon>Metazoa</taxon>
        <taxon>Chordata</taxon>
        <taxon>Craniata</taxon>
        <taxon>Vertebrata</taxon>
        <taxon>Euteleostomi</taxon>
        <taxon>Actinopterygii</taxon>
        <taxon>Neopterygii</taxon>
        <taxon>Holostei</taxon>
        <taxon>Semionotiformes</taxon>
        <taxon>Lepisosteidae</taxon>
        <taxon>Atractosteus</taxon>
    </lineage>
</organism>
<dbReference type="GO" id="GO:0015937">
    <property type="term" value="P:coenzyme A biosynthetic process"/>
    <property type="evidence" value="ECO:0007669"/>
    <property type="project" value="InterPro"/>
</dbReference>
<evidence type="ECO:0000256" key="2">
    <source>
        <dbReference type="ARBA" id="ARBA00006885"/>
    </source>
</evidence>
<dbReference type="SUPFAM" id="SSF55961">
    <property type="entry name" value="Bet v1-like"/>
    <property type="match status" value="1"/>
</dbReference>
<feature type="non-terminal residue" evidence="13">
    <location>
        <position position="730"/>
    </location>
</feature>
<dbReference type="Gene3D" id="3.30.530.20">
    <property type="match status" value="1"/>
</dbReference>
<evidence type="ECO:0000256" key="4">
    <source>
        <dbReference type="ARBA" id="ARBA00022741"/>
    </source>
</evidence>
<evidence type="ECO:0000259" key="12">
    <source>
        <dbReference type="Pfam" id="PF03364"/>
    </source>
</evidence>
<dbReference type="Pfam" id="PF01121">
    <property type="entry name" value="CoaE"/>
    <property type="match status" value="1"/>
</dbReference>
<proteinExistence type="inferred from homology"/>
<dbReference type="Gene3D" id="3.40.50.300">
    <property type="entry name" value="P-loop containing nucleotide triphosphate hydrolases"/>
    <property type="match status" value="1"/>
</dbReference>
<dbReference type="InterPro" id="IPR023393">
    <property type="entry name" value="START-like_dom_sf"/>
</dbReference>
<keyword evidence="6" id="KW-0067">ATP-binding</keyword>
<dbReference type="Proteomes" id="UP000736164">
    <property type="component" value="Unassembled WGS sequence"/>
</dbReference>
<dbReference type="InterPro" id="IPR014729">
    <property type="entry name" value="Rossmann-like_a/b/a_fold"/>
</dbReference>
<dbReference type="FunFam" id="3.30.530.20:FF:000002">
    <property type="entry name" value="Coenzyme Q-binding protein COQ10 homolog, mitochondrial"/>
    <property type="match status" value="1"/>
</dbReference>
<evidence type="ECO:0000256" key="8">
    <source>
        <dbReference type="ARBA" id="ARBA00023128"/>
    </source>
</evidence>
<evidence type="ECO:0000313" key="13">
    <source>
        <dbReference type="EMBL" id="MBN3323486.1"/>
    </source>
</evidence>
<dbReference type="EMBL" id="JAAWVO010065587">
    <property type="protein sequence ID" value="MBN3323486.1"/>
    <property type="molecule type" value="Genomic_DNA"/>
</dbReference>
<dbReference type="NCBIfam" id="TIGR00152">
    <property type="entry name" value="dephospho-CoA kinase"/>
    <property type="match status" value="1"/>
</dbReference>
<reference evidence="13" key="1">
    <citation type="journal article" date="2021" name="Cell">
        <title>Tracing the genetic footprints of vertebrate landing in non-teleost ray-finned fishes.</title>
        <authorList>
            <person name="Bi X."/>
            <person name="Wang K."/>
            <person name="Yang L."/>
            <person name="Pan H."/>
            <person name="Jiang H."/>
            <person name="Wei Q."/>
            <person name="Fang M."/>
            <person name="Yu H."/>
            <person name="Zhu C."/>
            <person name="Cai Y."/>
            <person name="He Y."/>
            <person name="Gan X."/>
            <person name="Zeng H."/>
            <person name="Yu D."/>
            <person name="Zhu Y."/>
            <person name="Jiang H."/>
            <person name="Qiu Q."/>
            <person name="Yang H."/>
            <person name="Zhang Y.E."/>
            <person name="Wang W."/>
            <person name="Zhu M."/>
            <person name="He S."/>
            <person name="Zhang G."/>
        </authorList>
    </citation>
    <scope>NUCLEOTIDE SEQUENCE</scope>
    <source>
        <strain evidence="13">Allg_001</strain>
    </source>
</reference>
<comment type="function">
    <text evidence="10">Required for the function of coenzyme Q in the respiratory chain. May serve as a chaperone or may be involved in the transport of Q6 from its site of synthesis to the catalytic sites of the respiratory complexes.</text>
</comment>
<evidence type="ECO:0000256" key="11">
    <source>
        <dbReference type="SAM" id="SignalP"/>
    </source>
</evidence>
<comment type="subunit">
    <text evidence="3">Interacts with coenzyme Q.</text>
</comment>
<dbReference type="GO" id="GO:0005743">
    <property type="term" value="C:mitochondrial inner membrane"/>
    <property type="evidence" value="ECO:0007669"/>
    <property type="project" value="UniProtKB-SubCell"/>
</dbReference>
<evidence type="ECO:0000256" key="7">
    <source>
        <dbReference type="ARBA" id="ARBA00022946"/>
    </source>
</evidence>
<protein>
    <submittedName>
        <fullName evidence="13">COASY synthase</fullName>
    </submittedName>
</protein>
<feature type="domain" description="Coenzyme Q-binding protein COQ10 START" evidence="12">
    <location>
        <begin position="576"/>
        <end position="703"/>
    </location>
</feature>
<evidence type="ECO:0000256" key="1">
    <source>
        <dbReference type="ARBA" id="ARBA00004443"/>
    </source>
</evidence>
<dbReference type="GO" id="GO:0004140">
    <property type="term" value="F:dephospho-CoA kinase activity"/>
    <property type="evidence" value="ECO:0007669"/>
    <property type="project" value="InterPro"/>
</dbReference>
<feature type="non-terminal residue" evidence="13">
    <location>
        <position position="1"/>
    </location>
</feature>
<keyword evidence="9" id="KW-0472">Membrane</keyword>
<dbReference type="PROSITE" id="PS51219">
    <property type="entry name" value="DPCK"/>
    <property type="match status" value="1"/>
</dbReference>
<dbReference type="PANTHER" id="PTHR12901">
    <property type="entry name" value="SPERM PROTEIN HOMOLOG"/>
    <property type="match status" value="1"/>
</dbReference>
<keyword evidence="8" id="KW-0496">Mitochondrion</keyword>
<dbReference type="Gene3D" id="3.40.50.620">
    <property type="entry name" value="HUPs"/>
    <property type="match status" value="1"/>
</dbReference>
<evidence type="ECO:0000256" key="9">
    <source>
        <dbReference type="ARBA" id="ARBA00023136"/>
    </source>
</evidence>
<dbReference type="PANTHER" id="PTHR12901:SF14">
    <property type="entry name" value="COENZYME Q-BINDING PROTEIN COQ10 HOMOLOG, MITOCHONDRIAL"/>
    <property type="match status" value="1"/>
</dbReference>
<feature type="chain" id="PRO_5035206902" evidence="11">
    <location>
        <begin position="22"/>
        <end position="730"/>
    </location>
</feature>
<gene>
    <name evidence="13" type="primary">Coasy</name>
    <name evidence="13" type="ORF">GTO95_0001363</name>
</gene>
<dbReference type="InterPro" id="IPR044996">
    <property type="entry name" value="COQ10-like"/>
</dbReference>
<keyword evidence="14" id="KW-1185">Reference proteome</keyword>
<dbReference type="HAMAP" id="MF_00376">
    <property type="entry name" value="Dephospho_CoA_kinase"/>
    <property type="match status" value="1"/>
</dbReference>
<name>A0A8J7THT1_ATRSP</name>
<dbReference type="InterPro" id="IPR005031">
    <property type="entry name" value="COQ10_START"/>
</dbReference>
<dbReference type="CDD" id="cd02022">
    <property type="entry name" value="DPCK"/>
    <property type="match status" value="1"/>
</dbReference>
<dbReference type="Pfam" id="PF03364">
    <property type="entry name" value="Polyketide_cyc"/>
    <property type="match status" value="1"/>
</dbReference>
<dbReference type="InterPro" id="IPR001977">
    <property type="entry name" value="Depp_CoAkinase"/>
</dbReference>
<keyword evidence="7" id="KW-0809">Transit peptide</keyword>
<comment type="subcellular location">
    <subcellularLocation>
        <location evidence="1">Mitochondrion inner membrane</location>
        <topology evidence="1">Peripheral membrane protein</topology>
        <orientation evidence="1">Matrix side</orientation>
    </subcellularLocation>
</comment>
<dbReference type="CDD" id="cd02164">
    <property type="entry name" value="PPAT_CoAS"/>
    <property type="match status" value="1"/>
</dbReference>
<keyword evidence="11" id="KW-0732">Signal</keyword>
<dbReference type="GO" id="GO:0045333">
    <property type="term" value="P:cellular respiration"/>
    <property type="evidence" value="ECO:0007669"/>
    <property type="project" value="InterPro"/>
</dbReference>
<keyword evidence="5" id="KW-0999">Mitochondrion inner membrane</keyword>
<accession>A0A8J7THT1</accession>
<keyword evidence="4" id="KW-0547">Nucleotide-binding</keyword>
<dbReference type="SUPFAM" id="SSF52540">
    <property type="entry name" value="P-loop containing nucleoside triphosphate hydrolases"/>
    <property type="match status" value="1"/>
</dbReference>
<comment type="similarity">
    <text evidence="2">Belongs to the COQ10 family.</text>
</comment>
<comment type="caution">
    <text evidence="13">The sequence shown here is derived from an EMBL/GenBank/DDBJ whole genome shotgun (WGS) entry which is preliminary data.</text>
</comment>
<dbReference type="FunFam" id="3.40.50.620:FF:000089">
    <property type="entry name" value="Bifunctional coenzyme A synthase"/>
    <property type="match status" value="1"/>
</dbReference>
<evidence type="ECO:0000256" key="6">
    <source>
        <dbReference type="ARBA" id="ARBA00022840"/>
    </source>
</evidence>
<dbReference type="SUPFAM" id="SSF52374">
    <property type="entry name" value="Nucleotidylyl transferase"/>
    <property type="match status" value="1"/>
</dbReference>
<dbReference type="GO" id="GO:0048039">
    <property type="term" value="F:ubiquinone binding"/>
    <property type="evidence" value="ECO:0007669"/>
    <property type="project" value="InterPro"/>
</dbReference>
<dbReference type="AlphaFoldDB" id="A0A8J7THT1"/>